<accession>A0ABW2SV47</accession>
<dbReference type="Proteomes" id="UP001596514">
    <property type="component" value="Unassembled WGS sequence"/>
</dbReference>
<dbReference type="EMBL" id="JBHTEE010000001">
    <property type="protein sequence ID" value="MFC7600165.1"/>
    <property type="molecule type" value="Genomic_DNA"/>
</dbReference>
<organism evidence="1 2">
    <name type="scientific">Streptosporangium amethystogenes subsp. fukuiense</name>
    <dbReference type="NCBI Taxonomy" id="698418"/>
    <lineage>
        <taxon>Bacteria</taxon>
        <taxon>Bacillati</taxon>
        <taxon>Actinomycetota</taxon>
        <taxon>Actinomycetes</taxon>
        <taxon>Streptosporangiales</taxon>
        <taxon>Streptosporangiaceae</taxon>
        <taxon>Streptosporangium</taxon>
    </lineage>
</organism>
<name>A0ABW2SV47_9ACTN</name>
<dbReference type="RefSeq" id="WP_343971297.1">
    <property type="nucleotide sequence ID" value="NZ_BAAAGK010000088.1"/>
</dbReference>
<evidence type="ECO:0000313" key="1">
    <source>
        <dbReference type="EMBL" id="MFC7600165.1"/>
    </source>
</evidence>
<reference evidence="2" key="1">
    <citation type="journal article" date="2019" name="Int. J. Syst. Evol. Microbiol.">
        <title>The Global Catalogue of Microorganisms (GCM) 10K type strain sequencing project: providing services to taxonomists for standard genome sequencing and annotation.</title>
        <authorList>
            <consortium name="The Broad Institute Genomics Platform"/>
            <consortium name="The Broad Institute Genome Sequencing Center for Infectious Disease"/>
            <person name="Wu L."/>
            <person name="Ma J."/>
        </authorList>
    </citation>
    <scope>NUCLEOTIDE SEQUENCE [LARGE SCALE GENOMIC DNA]</scope>
    <source>
        <strain evidence="2">JCM 10083</strain>
    </source>
</reference>
<protein>
    <submittedName>
        <fullName evidence="1">Uncharacterized protein</fullName>
    </submittedName>
</protein>
<sequence length="66" mass="7553">MTGWFPRWVIVGGMATLLPRALRRRVAGTLREDVLMKLVAAGRSFRRHMPVPPVYTDEVATLWRSC</sequence>
<proteinExistence type="predicted"/>
<comment type="caution">
    <text evidence="1">The sequence shown here is derived from an EMBL/GenBank/DDBJ whole genome shotgun (WGS) entry which is preliminary data.</text>
</comment>
<gene>
    <name evidence="1" type="ORF">ACFQVD_08600</name>
</gene>
<evidence type="ECO:0000313" key="2">
    <source>
        <dbReference type="Proteomes" id="UP001596514"/>
    </source>
</evidence>
<keyword evidence="2" id="KW-1185">Reference proteome</keyword>